<reference evidence="2 3" key="1">
    <citation type="journal article" date="2016" name="Nat. Commun.">
        <title>Thousands of microbial genomes shed light on interconnected biogeochemical processes in an aquifer system.</title>
        <authorList>
            <person name="Anantharaman K."/>
            <person name="Brown C.T."/>
            <person name="Hug L.A."/>
            <person name="Sharon I."/>
            <person name="Castelle C.J."/>
            <person name="Probst A.J."/>
            <person name="Thomas B.C."/>
            <person name="Singh A."/>
            <person name="Wilkins M.J."/>
            <person name="Karaoz U."/>
            <person name="Brodie E.L."/>
            <person name="Williams K.H."/>
            <person name="Hubbard S.S."/>
            <person name="Banfield J.F."/>
        </authorList>
    </citation>
    <scope>NUCLEOTIDE SEQUENCE [LARGE SCALE GENOMIC DNA]</scope>
</reference>
<feature type="transmembrane region" description="Helical" evidence="1">
    <location>
        <begin position="29"/>
        <end position="51"/>
    </location>
</feature>
<keyword evidence="1" id="KW-0472">Membrane</keyword>
<proteinExistence type="predicted"/>
<dbReference type="Proteomes" id="UP000177704">
    <property type="component" value="Unassembled WGS sequence"/>
</dbReference>
<evidence type="ECO:0000256" key="1">
    <source>
        <dbReference type="SAM" id="Phobius"/>
    </source>
</evidence>
<comment type="caution">
    <text evidence="2">The sequence shown here is derived from an EMBL/GenBank/DDBJ whole genome shotgun (WGS) entry which is preliminary data.</text>
</comment>
<gene>
    <name evidence="2" type="ORF">A3B36_02625</name>
</gene>
<name>A0A1F7V4T1_9BACT</name>
<keyword evidence="1" id="KW-1133">Transmembrane helix</keyword>
<organism evidence="2 3">
    <name type="scientific">Candidatus Uhrbacteria bacterium RIFCSPLOWO2_01_FULL_55_36</name>
    <dbReference type="NCBI Taxonomy" id="1802404"/>
    <lineage>
        <taxon>Bacteria</taxon>
        <taxon>Candidatus Uhriibacteriota</taxon>
    </lineage>
</organism>
<accession>A0A1F7V4T1</accession>
<evidence type="ECO:0000313" key="2">
    <source>
        <dbReference type="EMBL" id="OGL85017.1"/>
    </source>
</evidence>
<keyword evidence="1" id="KW-0812">Transmembrane</keyword>
<protein>
    <submittedName>
        <fullName evidence="2">Uncharacterized protein</fullName>
    </submittedName>
</protein>
<dbReference type="EMBL" id="MGEM01000016">
    <property type="protein sequence ID" value="OGL85017.1"/>
    <property type="molecule type" value="Genomic_DNA"/>
</dbReference>
<sequence length="189" mass="21294">MPMAPLNLLDPSHRHALARERFMLLAKDVTAVTLGAVAFIAMLLTISKALLARDLQDTAERTTILTNRHQPVQQAIRTLNDDLRGIALIADEYTPWSRWFTQFASHVPSGNQIYELGINRTARTLAIKGRSRHRDDLLKFKERLESSGLVDELQFPLSNLLLRENIDFEFTAVLNPYALLAPIPPSPSL</sequence>
<dbReference type="AlphaFoldDB" id="A0A1F7V4T1"/>
<evidence type="ECO:0000313" key="3">
    <source>
        <dbReference type="Proteomes" id="UP000177704"/>
    </source>
</evidence>